<protein>
    <submittedName>
        <fullName evidence="9">TonB-dependent receptor</fullName>
    </submittedName>
</protein>
<comment type="subcellular location">
    <subcellularLocation>
        <location evidence="1 7">Cell outer membrane</location>
        <topology evidence="1 7">Multi-pass membrane protein</topology>
    </subcellularLocation>
</comment>
<dbReference type="InterPro" id="IPR012910">
    <property type="entry name" value="Plug_dom"/>
</dbReference>
<proteinExistence type="inferred from homology"/>
<dbReference type="Pfam" id="PF07715">
    <property type="entry name" value="Plug"/>
    <property type="match status" value="1"/>
</dbReference>
<dbReference type="SUPFAM" id="SSF49464">
    <property type="entry name" value="Carboxypeptidase regulatory domain-like"/>
    <property type="match status" value="1"/>
</dbReference>
<dbReference type="RefSeq" id="WP_186961095.1">
    <property type="nucleotide sequence ID" value="NZ_JACOOI010000030.1"/>
</dbReference>
<dbReference type="Gene3D" id="2.40.170.20">
    <property type="entry name" value="TonB-dependent receptor, beta-barrel domain"/>
    <property type="match status" value="1"/>
</dbReference>
<dbReference type="InterPro" id="IPR008969">
    <property type="entry name" value="CarboxyPept-like_regulatory"/>
</dbReference>
<keyword evidence="4 7" id="KW-0812">Transmembrane</keyword>
<keyword evidence="9" id="KW-0675">Receptor</keyword>
<keyword evidence="3 7" id="KW-1134">Transmembrane beta strand</keyword>
<comment type="caution">
    <text evidence="9">The sequence shown here is derived from an EMBL/GenBank/DDBJ whole genome shotgun (WGS) entry which is preliminary data.</text>
</comment>
<dbReference type="Proteomes" id="UP000644010">
    <property type="component" value="Unassembled WGS sequence"/>
</dbReference>
<feature type="domain" description="TonB-dependent receptor plug" evidence="8">
    <location>
        <begin position="116"/>
        <end position="220"/>
    </location>
</feature>
<dbReference type="InterPro" id="IPR036942">
    <property type="entry name" value="Beta-barrel_TonB_sf"/>
</dbReference>
<dbReference type="Pfam" id="PF13715">
    <property type="entry name" value="CarbopepD_reg_2"/>
    <property type="match status" value="1"/>
</dbReference>
<evidence type="ECO:0000256" key="7">
    <source>
        <dbReference type="PROSITE-ProRule" id="PRU01360"/>
    </source>
</evidence>
<dbReference type="NCBIfam" id="TIGR04057">
    <property type="entry name" value="SusC_RagA_signa"/>
    <property type="match status" value="1"/>
</dbReference>
<evidence type="ECO:0000256" key="1">
    <source>
        <dbReference type="ARBA" id="ARBA00004571"/>
    </source>
</evidence>
<keyword evidence="6 7" id="KW-0998">Cell outer membrane</keyword>
<dbReference type="InterPro" id="IPR023997">
    <property type="entry name" value="TonB-dep_OMP_SusC/RagA_CS"/>
</dbReference>
<organism evidence="9 10">
    <name type="scientific">Parabacteroides segnis</name>
    <dbReference type="NCBI Taxonomy" id="2763058"/>
    <lineage>
        <taxon>Bacteria</taxon>
        <taxon>Pseudomonadati</taxon>
        <taxon>Bacteroidota</taxon>
        <taxon>Bacteroidia</taxon>
        <taxon>Bacteroidales</taxon>
        <taxon>Tannerellaceae</taxon>
        <taxon>Parabacteroides</taxon>
    </lineage>
</organism>
<reference evidence="9 10" key="1">
    <citation type="submission" date="2020-08" db="EMBL/GenBank/DDBJ databases">
        <title>Genome public.</title>
        <authorList>
            <person name="Liu C."/>
            <person name="Sun Q."/>
        </authorList>
    </citation>
    <scope>NUCLEOTIDE SEQUENCE [LARGE SCALE GENOMIC DNA]</scope>
    <source>
        <strain evidence="9 10">BX2</strain>
    </source>
</reference>
<evidence type="ECO:0000259" key="8">
    <source>
        <dbReference type="Pfam" id="PF07715"/>
    </source>
</evidence>
<accession>A0ABR7E6L9</accession>
<evidence type="ECO:0000256" key="5">
    <source>
        <dbReference type="ARBA" id="ARBA00023136"/>
    </source>
</evidence>
<keyword evidence="5 7" id="KW-0472">Membrane</keyword>
<evidence type="ECO:0000256" key="2">
    <source>
        <dbReference type="ARBA" id="ARBA00022448"/>
    </source>
</evidence>
<evidence type="ECO:0000256" key="4">
    <source>
        <dbReference type="ARBA" id="ARBA00022692"/>
    </source>
</evidence>
<dbReference type="InterPro" id="IPR023996">
    <property type="entry name" value="TonB-dep_OMP_SusC/RagA"/>
</dbReference>
<dbReference type="SUPFAM" id="SSF56935">
    <property type="entry name" value="Porins"/>
    <property type="match status" value="1"/>
</dbReference>
<name>A0ABR7E6L9_9BACT</name>
<keyword evidence="2 7" id="KW-0813">Transport</keyword>
<gene>
    <name evidence="9" type="ORF">H8S77_21295</name>
</gene>
<sequence>MKRNAWILLLITLLPVMAWGQNKISVKGIVYDNYNMTIPGASVVEKGTQNGTVTDMDGNFTIQVNAGSKIEVSFIGYKTMEVTATDKQILKVTLAEDSQQLEEVVVTGYGGTQVRSKVTSAISKVNEKDLVIGIKANPAAALAGTVSGLVVQQNSGKPGSVPTVVLRGGASLNGSGSPLYVIDGIVRTISDFNPEDIESMEVLKDAAATSIYGARANNGVILITTKRGKKGKAEVSFKAKEGLSYMGYLPEFLNAGDYLHWQRMGIKNAASSGNSTTESWMSLLKQANGYGTGNLIYDPNTGVVLDGNKDARAIYSTMILNDQNRYKLNQGWRTMTDPVYGDELLYTETNFRDEAFRKVALTQDYNISITGGNDKASYYLGLGYYNEKGFPINTWYKRLNATLNADYKVTDWFTSYSGFSFADARWRDPVNMNQSIAEYFGRMLSVPPTMRGYNEDGELLMGVHSKDGNPNFNAGKFTRKNNTDKMSFSQTFKFDITKHIYLKLVGNWYYNEGFYESMDRDYMERPGTINTTRSTSAKFERELTQTYNVLAGWQQSFQKHNFDALVGYEFYDWRKKGFSASGQQAPTDDFMDLGYTSSEANKRGVDSWHERQRIMSAFGKINYDYDGKYLLSFTFREDGYSKLLDNRWGFFPGVSLGWNILKEDFMENSRNVLSFLKVRAGYGQNGNVNPDYIGSYTLQGSYGTSSKYNGTLGFGMGNLPTPGIRWEKSATFDAAVDASFMENKYNLSVGFFNRITSDLYANVDLPGSSGYNTILTNNGSVRNNGLEIDASVKIINTKDWKWDIGGNITFIKSIVTKLPDNGNLNNRQGGQQVYSGKKLEDGTYEKIWIGGTQEGQRVGQMVGYIAEGIYQSEDEINRSGIKQDITTYYGDAYSPEEYAKLSPEDQAKNYKLAPGDIKWKDINGDGIIDQYDQASLGNQVPKWTGGINTTVAWKGLTLYAKLDFALGHTIYDNIRPGFLSNNQGEFNTLEDVKDTWTPENTGAKYPRYDRADGLIKNNYRGSTLFAHKGNYLCFRDITLSYALPQSLISKVNVQGLTFSVTGQNLGYLKSNVYTPEGRGFANSGYPLPISIVFGAQLTF</sequence>
<evidence type="ECO:0000256" key="3">
    <source>
        <dbReference type="ARBA" id="ARBA00022452"/>
    </source>
</evidence>
<dbReference type="InterPro" id="IPR039426">
    <property type="entry name" value="TonB-dep_rcpt-like"/>
</dbReference>
<evidence type="ECO:0000256" key="6">
    <source>
        <dbReference type="ARBA" id="ARBA00023237"/>
    </source>
</evidence>
<dbReference type="Gene3D" id="2.170.130.10">
    <property type="entry name" value="TonB-dependent receptor, plug domain"/>
    <property type="match status" value="1"/>
</dbReference>
<evidence type="ECO:0000313" key="9">
    <source>
        <dbReference type="EMBL" id="MBC5645423.1"/>
    </source>
</evidence>
<dbReference type="PROSITE" id="PS52016">
    <property type="entry name" value="TONB_DEPENDENT_REC_3"/>
    <property type="match status" value="1"/>
</dbReference>
<keyword evidence="10" id="KW-1185">Reference proteome</keyword>
<dbReference type="NCBIfam" id="TIGR04056">
    <property type="entry name" value="OMP_RagA_SusC"/>
    <property type="match status" value="1"/>
</dbReference>
<evidence type="ECO:0000313" key="10">
    <source>
        <dbReference type="Proteomes" id="UP000644010"/>
    </source>
</evidence>
<dbReference type="EMBL" id="JACOOI010000030">
    <property type="protein sequence ID" value="MBC5645423.1"/>
    <property type="molecule type" value="Genomic_DNA"/>
</dbReference>
<dbReference type="InterPro" id="IPR037066">
    <property type="entry name" value="Plug_dom_sf"/>
</dbReference>
<comment type="similarity">
    <text evidence="7">Belongs to the TonB-dependent receptor family.</text>
</comment>
<dbReference type="Gene3D" id="2.60.40.1120">
    <property type="entry name" value="Carboxypeptidase-like, regulatory domain"/>
    <property type="match status" value="1"/>
</dbReference>